<dbReference type="PANTHER" id="PTHR30625">
    <property type="entry name" value="PROTEIN TOLQ"/>
    <property type="match status" value="1"/>
</dbReference>
<evidence type="ECO:0000256" key="5">
    <source>
        <dbReference type="ARBA" id="ARBA00023136"/>
    </source>
</evidence>
<reference evidence="9 10" key="1">
    <citation type="submission" date="2020-10" db="EMBL/GenBank/DDBJ databases">
        <title>Wide distribution of Phycisphaera-like planctomycetes from WD2101 soil group in peatlands and genome analysis of the first cultivated representative.</title>
        <authorList>
            <person name="Dedysh S.N."/>
            <person name="Beletsky A.V."/>
            <person name="Ivanova A."/>
            <person name="Kulichevskaya I.S."/>
            <person name="Suzina N.E."/>
            <person name="Philippov D.A."/>
            <person name="Rakitin A.L."/>
            <person name="Mardanov A.V."/>
            <person name="Ravin N.V."/>
        </authorList>
    </citation>
    <scope>NUCLEOTIDE SEQUENCE [LARGE SCALE GENOMIC DNA]</scope>
    <source>
        <strain evidence="9 10">M1803</strain>
    </source>
</reference>
<keyword evidence="6" id="KW-0813">Transport</keyword>
<protein>
    <submittedName>
        <fullName evidence="9">MotA/TolQ/ExbB proton channel family protein</fullName>
    </submittedName>
</protein>
<sequence>MFVGSRTKKSRRRLRLPPAAMGVFAVLAIGIAAMAQVKDAAPAAGTQPAAAAPAAPAVKAADQPDPSLWELHNKGGKVMWALDLCSILALAIIFERFFSLRRSRVLPTGFMAGLKAVYRDPVEDREKAINYCKANESAMSRMVVAFIRRLPRGFASAEKALEDAGGNEALRLRANLRVFYAIGSVATLLGLIGTIAGMIKAFMQTAKAGDAENKVQLLSEGIYEAMVCTFGGLAVAILVTSFYYYFIGRIESLITQINDELTSFAEEYGLAPETEDELATTGSLPRL</sequence>
<gene>
    <name evidence="9" type="ORF">IPV69_19090</name>
</gene>
<dbReference type="GO" id="GO:0005886">
    <property type="term" value="C:plasma membrane"/>
    <property type="evidence" value="ECO:0007669"/>
    <property type="project" value="UniProtKB-SubCell"/>
</dbReference>
<evidence type="ECO:0000313" key="10">
    <source>
        <dbReference type="Proteomes" id="UP000593765"/>
    </source>
</evidence>
<name>A0A7M2WS47_9BACT</name>
<dbReference type="InterPro" id="IPR050790">
    <property type="entry name" value="ExbB/TolQ_transport"/>
</dbReference>
<comment type="subcellular location">
    <subcellularLocation>
        <location evidence="1">Cell membrane</location>
        <topology evidence="1">Multi-pass membrane protein</topology>
    </subcellularLocation>
    <subcellularLocation>
        <location evidence="6">Membrane</location>
        <topology evidence="6">Multi-pass membrane protein</topology>
    </subcellularLocation>
</comment>
<evidence type="ECO:0000256" key="7">
    <source>
        <dbReference type="SAM" id="Phobius"/>
    </source>
</evidence>
<dbReference type="KEGG" id="hbs:IPV69_19090"/>
<evidence type="ECO:0000256" key="6">
    <source>
        <dbReference type="RuleBase" id="RU004057"/>
    </source>
</evidence>
<dbReference type="Proteomes" id="UP000593765">
    <property type="component" value="Chromosome"/>
</dbReference>
<comment type="similarity">
    <text evidence="6">Belongs to the exbB/tolQ family.</text>
</comment>
<keyword evidence="2" id="KW-1003">Cell membrane</keyword>
<feature type="domain" description="MotA/TolQ/ExbB proton channel" evidence="8">
    <location>
        <begin position="156"/>
        <end position="257"/>
    </location>
</feature>
<evidence type="ECO:0000256" key="1">
    <source>
        <dbReference type="ARBA" id="ARBA00004651"/>
    </source>
</evidence>
<proteinExistence type="inferred from homology"/>
<dbReference type="EMBL" id="CP063458">
    <property type="protein sequence ID" value="QOV88337.1"/>
    <property type="molecule type" value="Genomic_DNA"/>
</dbReference>
<dbReference type="Pfam" id="PF01618">
    <property type="entry name" value="MotA_ExbB"/>
    <property type="match status" value="1"/>
</dbReference>
<dbReference type="InterPro" id="IPR002898">
    <property type="entry name" value="MotA_ExbB_proton_chnl"/>
</dbReference>
<accession>A0A7M2WS47</accession>
<dbReference type="RefSeq" id="WP_206291316.1">
    <property type="nucleotide sequence ID" value="NZ_CP063458.1"/>
</dbReference>
<evidence type="ECO:0000259" key="8">
    <source>
        <dbReference type="Pfam" id="PF01618"/>
    </source>
</evidence>
<organism evidence="9 10">
    <name type="scientific">Humisphaera borealis</name>
    <dbReference type="NCBI Taxonomy" id="2807512"/>
    <lineage>
        <taxon>Bacteria</taxon>
        <taxon>Pseudomonadati</taxon>
        <taxon>Planctomycetota</taxon>
        <taxon>Phycisphaerae</taxon>
        <taxon>Tepidisphaerales</taxon>
        <taxon>Tepidisphaeraceae</taxon>
        <taxon>Humisphaera</taxon>
    </lineage>
</organism>
<evidence type="ECO:0000256" key="4">
    <source>
        <dbReference type="ARBA" id="ARBA00022989"/>
    </source>
</evidence>
<evidence type="ECO:0000256" key="2">
    <source>
        <dbReference type="ARBA" id="ARBA00022475"/>
    </source>
</evidence>
<dbReference type="GO" id="GO:0017038">
    <property type="term" value="P:protein import"/>
    <property type="evidence" value="ECO:0007669"/>
    <property type="project" value="TreeGrafter"/>
</dbReference>
<keyword evidence="3 7" id="KW-0812">Transmembrane</keyword>
<keyword evidence="10" id="KW-1185">Reference proteome</keyword>
<feature type="transmembrane region" description="Helical" evidence="7">
    <location>
        <begin position="222"/>
        <end position="246"/>
    </location>
</feature>
<evidence type="ECO:0000256" key="3">
    <source>
        <dbReference type="ARBA" id="ARBA00022692"/>
    </source>
</evidence>
<dbReference type="AlphaFoldDB" id="A0A7M2WS47"/>
<feature type="transmembrane region" description="Helical" evidence="7">
    <location>
        <begin position="75"/>
        <end position="94"/>
    </location>
</feature>
<keyword evidence="4 7" id="KW-1133">Transmembrane helix</keyword>
<feature type="transmembrane region" description="Helical" evidence="7">
    <location>
        <begin position="178"/>
        <end position="202"/>
    </location>
</feature>
<keyword evidence="6" id="KW-0653">Protein transport</keyword>
<evidence type="ECO:0000313" key="9">
    <source>
        <dbReference type="EMBL" id="QOV88337.1"/>
    </source>
</evidence>
<keyword evidence="5 7" id="KW-0472">Membrane</keyword>
<dbReference type="PANTHER" id="PTHR30625:SF11">
    <property type="entry name" value="MOTA_TOLQ_EXBB PROTON CHANNEL DOMAIN-CONTAINING PROTEIN"/>
    <property type="match status" value="1"/>
</dbReference>